<reference evidence="6" key="1">
    <citation type="submission" date="2014-08" db="EMBL/GenBank/DDBJ databases">
        <authorList>
            <person name="Sharma Rahul"/>
            <person name="Thines Marco"/>
        </authorList>
    </citation>
    <scope>NUCLEOTIDE SEQUENCE</scope>
</reference>
<dbReference type="GO" id="GO:0005829">
    <property type="term" value="C:cytosol"/>
    <property type="evidence" value="ECO:0007669"/>
    <property type="project" value="TreeGrafter"/>
</dbReference>
<evidence type="ECO:0000256" key="3">
    <source>
        <dbReference type="ARBA" id="ARBA00022777"/>
    </source>
</evidence>
<keyword evidence="4" id="KW-0067">ATP-binding</keyword>
<dbReference type="GO" id="GO:0030688">
    <property type="term" value="C:preribosome, small subunit precursor"/>
    <property type="evidence" value="ECO:0007669"/>
    <property type="project" value="TreeGrafter"/>
</dbReference>
<keyword evidence="2" id="KW-0547">Nucleotide-binding</keyword>
<keyword evidence="3" id="KW-0418">Kinase</keyword>
<proteinExistence type="predicted"/>
<keyword evidence="1" id="KW-0808">Transferase</keyword>
<dbReference type="Gene3D" id="3.30.200.20">
    <property type="entry name" value="Phosphorylase Kinase, domain 1"/>
    <property type="match status" value="1"/>
</dbReference>
<dbReference type="InterPro" id="IPR015285">
    <property type="entry name" value="RIO2_wHTH_N"/>
</dbReference>
<accession>A0A0F7SRJ9</accession>
<dbReference type="Gene3D" id="1.10.10.10">
    <property type="entry name" value="Winged helix-like DNA-binding domain superfamily/Winged helix DNA-binding domain"/>
    <property type="match status" value="1"/>
</dbReference>
<dbReference type="InterPro" id="IPR036390">
    <property type="entry name" value="WH_DNA-bd_sf"/>
</dbReference>
<dbReference type="EMBL" id="LN483142">
    <property type="protein sequence ID" value="CED82703.1"/>
    <property type="molecule type" value="Genomic_DNA"/>
</dbReference>
<dbReference type="PANTHER" id="PTHR45852:SF1">
    <property type="entry name" value="SERINE_THREONINE-PROTEIN KINASE RIO2"/>
    <property type="match status" value="1"/>
</dbReference>
<organism evidence="6">
    <name type="scientific">Phaffia rhodozyma</name>
    <name type="common">Yeast</name>
    <name type="synonym">Xanthophyllomyces dendrorhous</name>
    <dbReference type="NCBI Taxonomy" id="264483"/>
    <lineage>
        <taxon>Eukaryota</taxon>
        <taxon>Fungi</taxon>
        <taxon>Dikarya</taxon>
        <taxon>Basidiomycota</taxon>
        <taxon>Agaricomycotina</taxon>
        <taxon>Tremellomycetes</taxon>
        <taxon>Cystofilobasidiales</taxon>
        <taxon>Mrakiaceae</taxon>
        <taxon>Phaffia</taxon>
    </lineage>
</organism>
<evidence type="ECO:0000256" key="1">
    <source>
        <dbReference type="ARBA" id="ARBA00022679"/>
    </source>
</evidence>
<dbReference type="GO" id="GO:0005524">
    <property type="term" value="F:ATP binding"/>
    <property type="evidence" value="ECO:0007669"/>
    <property type="project" value="UniProtKB-KW"/>
</dbReference>
<sequence length="141" mass="15697">MKLDATDIRYLTADEFRILTATEMGSKNHEVVPASLIAQISGVRSGAGNKLMGQLAKRNLIARVQNIKYDGYRLTYGGYDYLAIRAMAKRDSLYSVGSQIGVGKESDIYVVADKEGNKLCMKMHRFVLSTFLSLNVKPQTR</sequence>
<dbReference type="GO" id="GO:0005634">
    <property type="term" value="C:nucleus"/>
    <property type="evidence" value="ECO:0007669"/>
    <property type="project" value="TreeGrafter"/>
</dbReference>
<dbReference type="Pfam" id="PF09202">
    <property type="entry name" value="Rio2_N"/>
    <property type="match status" value="1"/>
</dbReference>
<evidence type="ECO:0000313" key="6">
    <source>
        <dbReference type="EMBL" id="CED82703.1"/>
    </source>
</evidence>
<feature type="domain" description="RIO2 kinase winged helix" evidence="5">
    <location>
        <begin position="8"/>
        <end position="90"/>
    </location>
</feature>
<protein>
    <submittedName>
        <fullName evidence="6">Rio1-domain-containing protein</fullName>
    </submittedName>
</protein>
<dbReference type="FunFam" id="1.10.10.10:FF:000053">
    <property type="entry name" value="Serine/threonine-protein kinase RIO2"/>
    <property type="match status" value="1"/>
</dbReference>
<dbReference type="SUPFAM" id="SSF46785">
    <property type="entry name" value="Winged helix' DNA-binding domain"/>
    <property type="match status" value="1"/>
</dbReference>
<name>A0A0F7SRJ9_PHARH</name>
<evidence type="ECO:0000256" key="4">
    <source>
        <dbReference type="ARBA" id="ARBA00022840"/>
    </source>
</evidence>
<dbReference type="AlphaFoldDB" id="A0A0F7SRJ9"/>
<evidence type="ECO:0000256" key="2">
    <source>
        <dbReference type="ARBA" id="ARBA00022741"/>
    </source>
</evidence>
<dbReference type="InterPro" id="IPR036388">
    <property type="entry name" value="WH-like_DNA-bd_sf"/>
</dbReference>
<evidence type="ECO:0000259" key="5">
    <source>
        <dbReference type="Pfam" id="PF09202"/>
    </source>
</evidence>
<dbReference type="GO" id="GO:0004674">
    <property type="term" value="F:protein serine/threonine kinase activity"/>
    <property type="evidence" value="ECO:0007669"/>
    <property type="project" value="InterPro"/>
</dbReference>
<dbReference type="PANTHER" id="PTHR45852">
    <property type="entry name" value="SER/THR-PROTEIN KINASE RIO2"/>
    <property type="match status" value="1"/>
</dbReference>
<dbReference type="GO" id="GO:0030490">
    <property type="term" value="P:maturation of SSU-rRNA"/>
    <property type="evidence" value="ECO:0007669"/>
    <property type="project" value="TreeGrafter"/>
</dbReference>